<dbReference type="Proteomes" id="UP000222788">
    <property type="component" value="Unassembled WGS sequence"/>
</dbReference>
<reference evidence="2 3" key="1">
    <citation type="journal article" date="2013" name="Fungal Biol.">
        <title>Analysis of microsatellite markers in the genome of the plant pathogen Ceratocystis fimbriata.</title>
        <authorList>
            <person name="Simpson M.C."/>
            <person name="Wilken P.M."/>
            <person name="Coetzee M.P."/>
            <person name="Wingfield M.J."/>
            <person name="Wingfield B.D."/>
        </authorList>
    </citation>
    <scope>NUCLEOTIDE SEQUENCE [LARGE SCALE GENOMIC DNA]</scope>
    <source>
        <strain evidence="2 3">CBS 114723</strain>
    </source>
</reference>
<reference evidence="2 3" key="2">
    <citation type="journal article" date="2013" name="IMA Fungus">
        <title>IMA Genome-F 1: Ceratocystis fimbriata: Draft nuclear genome sequence for the plant pathogen, Ceratocystis fimbriata.</title>
        <authorList>
            <person name="Wilken P.M."/>
            <person name="Steenkamp E.T."/>
            <person name="Wingfield M.J."/>
            <person name="de Beer Z.W."/>
            <person name="Wingfield B.D."/>
        </authorList>
    </citation>
    <scope>NUCLEOTIDE SEQUENCE [LARGE SCALE GENOMIC DNA]</scope>
    <source>
        <strain evidence="2 3">CBS 114723</strain>
    </source>
</reference>
<dbReference type="AlphaFoldDB" id="A0A2C5X742"/>
<keyword evidence="1" id="KW-0812">Transmembrane</keyword>
<gene>
    <name evidence="2" type="ORF">CFIMG_008168RA00001</name>
</gene>
<accession>A0A2C5X742</accession>
<keyword evidence="1" id="KW-1133">Transmembrane helix</keyword>
<sequence length="178" mass="19621">MPSISHVILQRSEDESPDTLEFNRMLSAFGLVMFALCLVSSLVLLRRAQLRRQASLAPVLPSYSEARGNNLTIHTTDKHGRSSVLVIGSNGKPMLSNPNSPPHSPDNVPEIRITFPDEADQTGQNQSGRVVVVRMGDSSVGLEPMNEQLPAYEKESTTQFYSIDMDQIGGLKEKDTRI</sequence>
<dbReference type="OrthoDB" id="5388417at2759"/>
<evidence type="ECO:0000313" key="2">
    <source>
        <dbReference type="EMBL" id="PHH53552.1"/>
    </source>
</evidence>
<keyword evidence="3" id="KW-1185">Reference proteome</keyword>
<organism evidence="2 3">
    <name type="scientific">Ceratocystis fimbriata CBS 114723</name>
    <dbReference type="NCBI Taxonomy" id="1035309"/>
    <lineage>
        <taxon>Eukaryota</taxon>
        <taxon>Fungi</taxon>
        <taxon>Dikarya</taxon>
        <taxon>Ascomycota</taxon>
        <taxon>Pezizomycotina</taxon>
        <taxon>Sordariomycetes</taxon>
        <taxon>Hypocreomycetidae</taxon>
        <taxon>Microascales</taxon>
        <taxon>Ceratocystidaceae</taxon>
        <taxon>Ceratocystis</taxon>
    </lineage>
</organism>
<proteinExistence type="predicted"/>
<keyword evidence="1" id="KW-0472">Membrane</keyword>
<protein>
    <submittedName>
        <fullName evidence="2">Uncharacterized protein</fullName>
    </submittedName>
</protein>
<comment type="caution">
    <text evidence="2">The sequence shown here is derived from an EMBL/GenBank/DDBJ whole genome shotgun (WGS) entry which is preliminary data.</text>
</comment>
<evidence type="ECO:0000313" key="3">
    <source>
        <dbReference type="Proteomes" id="UP000222788"/>
    </source>
</evidence>
<feature type="transmembrane region" description="Helical" evidence="1">
    <location>
        <begin position="25"/>
        <end position="45"/>
    </location>
</feature>
<dbReference type="EMBL" id="APWK03000042">
    <property type="protein sequence ID" value="PHH53552.1"/>
    <property type="molecule type" value="Genomic_DNA"/>
</dbReference>
<name>A0A2C5X742_9PEZI</name>
<evidence type="ECO:0000256" key="1">
    <source>
        <dbReference type="SAM" id="Phobius"/>
    </source>
</evidence>